<name>A0A1H0MBX1_9HYPH</name>
<evidence type="ECO:0000313" key="1">
    <source>
        <dbReference type="EMBL" id="SDO77825.1"/>
    </source>
</evidence>
<gene>
    <name evidence="1" type="ORF">SAMN04488061_1631</name>
</gene>
<keyword evidence="2" id="KW-1185">Reference proteome</keyword>
<sequence length="49" mass="5134">MPVMKPGTAGIYAQRIAGSGHRGGCTDLRTKARVLAQTRLSRHLKSGGA</sequence>
<comment type="caution">
    <text evidence="1">The sequence shown here is derived from an EMBL/GenBank/DDBJ whole genome shotgun (WGS) entry which is preliminary data.</text>
</comment>
<evidence type="ECO:0000313" key="2">
    <source>
        <dbReference type="Proteomes" id="UP000198795"/>
    </source>
</evidence>
<dbReference type="Proteomes" id="UP000198795">
    <property type="component" value="Unassembled WGS sequence"/>
</dbReference>
<dbReference type="EMBL" id="FNJC01000002">
    <property type="protein sequence ID" value="SDO77825.1"/>
    <property type="molecule type" value="Genomic_DNA"/>
</dbReference>
<accession>A0A1H0MBX1</accession>
<protein>
    <submittedName>
        <fullName evidence="1">Uncharacterized protein</fullName>
    </submittedName>
</protein>
<reference evidence="1 2" key="1">
    <citation type="submission" date="2016-10" db="EMBL/GenBank/DDBJ databases">
        <authorList>
            <person name="Varghese N."/>
            <person name="Submissions S."/>
        </authorList>
    </citation>
    <scope>NUCLEOTIDE SEQUENCE [LARGE SCALE GENOMIC DNA]</scope>
    <source>
        <strain evidence="1 2">CGMCC 1.6497</strain>
    </source>
</reference>
<proteinExistence type="predicted"/>
<organism evidence="1 2">
    <name type="scientific">Filomicrobium insigne</name>
    <dbReference type="NCBI Taxonomy" id="418854"/>
    <lineage>
        <taxon>Bacteria</taxon>
        <taxon>Pseudomonadati</taxon>
        <taxon>Pseudomonadota</taxon>
        <taxon>Alphaproteobacteria</taxon>
        <taxon>Hyphomicrobiales</taxon>
        <taxon>Hyphomicrobiaceae</taxon>
        <taxon>Filomicrobium</taxon>
    </lineage>
</organism>